<feature type="transmembrane region" description="Helical" evidence="12">
    <location>
        <begin position="284"/>
        <end position="306"/>
    </location>
</feature>
<keyword evidence="8 12" id="KW-1133">Transmembrane helix</keyword>
<evidence type="ECO:0000256" key="1">
    <source>
        <dbReference type="ARBA" id="ARBA00004651"/>
    </source>
</evidence>
<keyword evidence="9" id="KW-0406">Ion transport</keyword>
<keyword evidence="11" id="KW-0175">Coiled coil</keyword>
<keyword evidence="5" id="KW-0997">Cell inner membrane</keyword>
<dbReference type="PANTHER" id="PTHR46494">
    <property type="entry name" value="CORA FAMILY METAL ION TRANSPORTER (EUROFUNG)"/>
    <property type="match status" value="1"/>
</dbReference>
<dbReference type="GO" id="GO:0015087">
    <property type="term" value="F:cobalt ion transmembrane transporter activity"/>
    <property type="evidence" value="ECO:0007669"/>
    <property type="project" value="TreeGrafter"/>
</dbReference>
<comment type="subcellular location">
    <subcellularLocation>
        <location evidence="1">Cell membrane</location>
        <topology evidence="1">Multi-pass membrane protein</topology>
    </subcellularLocation>
</comment>
<dbReference type="GO" id="GO:0050897">
    <property type="term" value="F:cobalt ion binding"/>
    <property type="evidence" value="ECO:0007669"/>
    <property type="project" value="TreeGrafter"/>
</dbReference>
<feature type="coiled-coil region" evidence="11">
    <location>
        <begin position="251"/>
        <end position="278"/>
    </location>
</feature>
<evidence type="ECO:0000256" key="9">
    <source>
        <dbReference type="ARBA" id="ARBA00023065"/>
    </source>
</evidence>
<evidence type="ECO:0000256" key="10">
    <source>
        <dbReference type="ARBA" id="ARBA00023136"/>
    </source>
</evidence>
<feature type="transmembrane region" description="Helical" evidence="12">
    <location>
        <begin position="318"/>
        <end position="340"/>
    </location>
</feature>
<evidence type="ECO:0000313" key="13">
    <source>
        <dbReference type="EMBL" id="QNN56446.1"/>
    </source>
</evidence>
<name>A0A7G9RLH1_9BURK</name>
<evidence type="ECO:0000256" key="11">
    <source>
        <dbReference type="SAM" id="Coils"/>
    </source>
</evidence>
<evidence type="ECO:0000313" key="14">
    <source>
        <dbReference type="Proteomes" id="UP000515811"/>
    </source>
</evidence>
<dbReference type="KEGG" id="drg:H9K76_18170"/>
<dbReference type="PANTHER" id="PTHR46494:SF3">
    <property type="entry name" value="ZINC TRANSPORT PROTEIN ZNTB"/>
    <property type="match status" value="1"/>
</dbReference>
<organism evidence="13 14">
    <name type="scientific">Diaphorobacter ruginosibacter</name>
    <dbReference type="NCBI Taxonomy" id="1715720"/>
    <lineage>
        <taxon>Bacteria</taxon>
        <taxon>Pseudomonadati</taxon>
        <taxon>Pseudomonadota</taxon>
        <taxon>Betaproteobacteria</taxon>
        <taxon>Burkholderiales</taxon>
        <taxon>Comamonadaceae</taxon>
        <taxon>Diaphorobacter</taxon>
    </lineage>
</organism>
<sequence length="348" mass="39123">MTDTLAAQALTAADAGLICGWRFFTDASEPAEVVNALSAAEWLQRHSAGDASPRDFLWLHFNLSNALSLRWLERHADLPDEFYAALREGVTATRLERSDDALVAVLNDVNFEFNYESADIATLWICVNERLVVTARTRPLRSVDDLRAAVRQGDSPASTAELLEHLMRTQADVLVKVVRETTARVDHIEDAIIAQRYHHHRSQLGSLRRLLVRLQRLLAPEPAALFRLLQRPPAWMSEDDRQGLASASEEFSLMLRDMQTLQDRIKLLQEEVAAAVNEDNNKSLFVLTVVTVLALPINILAGLFGMNVGGIPLAEHAHGFWIVVSLVFTFTVIAAWAAFWRKRRDTRR</sequence>
<dbReference type="SUPFAM" id="SSF143865">
    <property type="entry name" value="CorA soluble domain-like"/>
    <property type="match status" value="1"/>
</dbReference>
<dbReference type="EMBL" id="CP060714">
    <property type="protein sequence ID" value="QNN56446.1"/>
    <property type="molecule type" value="Genomic_DNA"/>
</dbReference>
<evidence type="ECO:0000256" key="5">
    <source>
        <dbReference type="ARBA" id="ARBA00022519"/>
    </source>
</evidence>
<protein>
    <submittedName>
        <fullName evidence="13">Transporter</fullName>
    </submittedName>
</protein>
<dbReference type="InterPro" id="IPR002523">
    <property type="entry name" value="MgTranspt_CorA/ZnTranspt_ZntB"/>
</dbReference>
<evidence type="ECO:0000256" key="2">
    <source>
        <dbReference type="ARBA" id="ARBA00009765"/>
    </source>
</evidence>
<keyword evidence="14" id="KW-1185">Reference proteome</keyword>
<proteinExistence type="inferred from homology"/>
<keyword evidence="10 12" id="KW-0472">Membrane</keyword>
<dbReference type="SUPFAM" id="SSF144083">
    <property type="entry name" value="Magnesium transport protein CorA, transmembrane region"/>
    <property type="match status" value="1"/>
</dbReference>
<dbReference type="GO" id="GO:0005886">
    <property type="term" value="C:plasma membrane"/>
    <property type="evidence" value="ECO:0007669"/>
    <property type="project" value="UniProtKB-SubCell"/>
</dbReference>
<gene>
    <name evidence="13" type="ORF">H9K76_18170</name>
</gene>
<dbReference type="Pfam" id="PF01544">
    <property type="entry name" value="CorA"/>
    <property type="match status" value="1"/>
</dbReference>
<keyword evidence="4" id="KW-1003">Cell membrane</keyword>
<keyword evidence="6 12" id="KW-0812">Transmembrane</keyword>
<dbReference type="CDD" id="cd12834">
    <property type="entry name" value="ZntB_u1"/>
    <property type="match status" value="1"/>
</dbReference>
<dbReference type="GO" id="GO:0000287">
    <property type="term" value="F:magnesium ion binding"/>
    <property type="evidence" value="ECO:0007669"/>
    <property type="project" value="TreeGrafter"/>
</dbReference>
<evidence type="ECO:0000256" key="3">
    <source>
        <dbReference type="ARBA" id="ARBA00022448"/>
    </source>
</evidence>
<dbReference type="Gene3D" id="1.20.58.340">
    <property type="entry name" value="Magnesium transport protein CorA, transmembrane region"/>
    <property type="match status" value="2"/>
</dbReference>
<reference evidence="13 14" key="1">
    <citation type="submission" date="2020-08" db="EMBL/GenBank/DDBJ databases">
        <title>Genome sequence of Diaphorobacter ruginosibacter DSM 27467T.</title>
        <authorList>
            <person name="Hyun D.-W."/>
            <person name="Bae J.-W."/>
        </authorList>
    </citation>
    <scope>NUCLEOTIDE SEQUENCE [LARGE SCALE GENOMIC DNA]</scope>
    <source>
        <strain evidence="13 14">DSM 27467</strain>
    </source>
</reference>
<evidence type="ECO:0000256" key="12">
    <source>
        <dbReference type="SAM" id="Phobius"/>
    </source>
</evidence>
<evidence type="ECO:0000256" key="7">
    <source>
        <dbReference type="ARBA" id="ARBA00022833"/>
    </source>
</evidence>
<keyword evidence="7" id="KW-0862">Zinc</keyword>
<dbReference type="AlphaFoldDB" id="A0A7G9RLH1"/>
<dbReference type="GO" id="GO:0015095">
    <property type="term" value="F:magnesium ion transmembrane transporter activity"/>
    <property type="evidence" value="ECO:0007669"/>
    <property type="project" value="TreeGrafter"/>
</dbReference>
<evidence type="ECO:0000256" key="6">
    <source>
        <dbReference type="ARBA" id="ARBA00022692"/>
    </source>
</evidence>
<evidence type="ECO:0000256" key="4">
    <source>
        <dbReference type="ARBA" id="ARBA00022475"/>
    </source>
</evidence>
<keyword evidence="3" id="KW-0813">Transport</keyword>
<evidence type="ECO:0000256" key="8">
    <source>
        <dbReference type="ARBA" id="ARBA00022989"/>
    </source>
</evidence>
<accession>A0A7G9RLH1</accession>
<comment type="similarity">
    <text evidence="2">Belongs to the CorA metal ion transporter (MIT) (TC 1.A.35) family.</text>
</comment>
<dbReference type="RefSeq" id="WP_187596712.1">
    <property type="nucleotide sequence ID" value="NZ_CP060714.1"/>
</dbReference>
<dbReference type="InterPro" id="IPR045863">
    <property type="entry name" value="CorA_TM1_TM2"/>
</dbReference>
<dbReference type="Proteomes" id="UP000515811">
    <property type="component" value="Chromosome"/>
</dbReference>
<dbReference type="InterPro" id="IPR045861">
    <property type="entry name" value="CorA_cytoplasmic_dom"/>
</dbReference>
<dbReference type="Gene3D" id="3.30.460.20">
    <property type="entry name" value="CorA soluble domain-like"/>
    <property type="match status" value="1"/>
</dbReference>